<dbReference type="InterPro" id="IPR020843">
    <property type="entry name" value="ER"/>
</dbReference>
<dbReference type="SMART" id="SM00829">
    <property type="entry name" value="PKS_ER"/>
    <property type="match status" value="1"/>
</dbReference>
<evidence type="ECO:0000259" key="1">
    <source>
        <dbReference type="SMART" id="SM00829"/>
    </source>
</evidence>
<keyword evidence="3" id="KW-1185">Reference proteome</keyword>
<sequence length="341" mass="36682">MSSSIPSAMRTVRQRDILAPELILLDTPVPKLTKASEEVLVKVAATALCSGELEWASRFPDIFPQDKEPVPGQDIAGTVVVSGPKSAFRAGDEVFCRIDASRPGGMREYTVALESELALKPASMDWTSAAATPLSALTAWQALFYHGSLEKDALSGDRQARARNATKKILITAAGGSVGGFAVQFSVCSGAKMIVGVCGTDKVEQVLGLGATTVVDYKKQNLDKWVDENPKDREVDIIIDCVGGDTMAGLWRAIKDGGDFISISDVPDRLRPEGNMKELKRSEYFIVNSLGSQLTEIAQLLDQGLVKPLVDSVYAFEDYQQAFLKLGRGSAKGKIVIKVAI</sequence>
<comment type="caution">
    <text evidence="2">The sequence shown here is derived from an EMBL/GenBank/DDBJ whole genome shotgun (WGS) entry which is preliminary data.</text>
</comment>
<dbReference type="PANTHER" id="PTHR11695">
    <property type="entry name" value="ALCOHOL DEHYDROGENASE RELATED"/>
    <property type="match status" value="1"/>
</dbReference>
<dbReference type="InterPro" id="IPR011032">
    <property type="entry name" value="GroES-like_sf"/>
</dbReference>
<dbReference type="PANTHER" id="PTHR11695:SF647">
    <property type="entry name" value="ENOYL REDUCTASE (ER) DOMAIN-CONTAINING PROTEIN"/>
    <property type="match status" value="1"/>
</dbReference>
<name>M1WB88_CLAP2</name>
<proteinExistence type="predicted"/>
<reference evidence="2 3" key="1">
    <citation type="journal article" date="2013" name="PLoS Genet.">
        <title>Plant-symbiotic fungi as chemical engineers: Multi-genome analysis of the Clavicipitaceae reveals dynamics of alkaloid loci.</title>
        <authorList>
            <person name="Schardl C.L."/>
            <person name="Young C.A."/>
            <person name="Hesse U."/>
            <person name="Amyotte S.G."/>
            <person name="Andreeva K."/>
            <person name="Calie P.J."/>
            <person name="Fleetwood D.J."/>
            <person name="Haws D.C."/>
            <person name="Moore N."/>
            <person name="Oeser B."/>
            <person name="Panaccione D.G."/>
            <person name="Schweri K.K."/>
            <person name="Voisey C.R."/>
            <person name="Farman M.L."/>
            <person name="Jaromczyk J.W."/>
            <person name="Roe B.A."/>
            <person name="O'Sullivan D.M."/>
            <person name="Scott B."/>
            <person name="Tudzynski P."/>
            <person name="An Z."/>
            <person name="Arnaoudova E.G."/>
            <person name="Bullock C.T."/>
            <person name="Charlton N.D."/>
            <person name="Chen L."/>
            <person name="Cox M."/>
            <person name="Dinkins R.D."/>
            <person name="Florea S."/>
            <person name="Glenn A.E."/>
            <person name="Gordon A."/>
            <person name="Gueldener U."/>
            <person name="Harris D.R."/>
            <person name="Hollin W."/>
            <person name="Jaromczyk J."/>
            <person name="Johnson R.D."/>
            <person name="Khan A.K."/>
            <person name="Leistner E."/>
            <person name="Leuchtmann A."/>
            <person name="Li C."/>
            <person name="Liu J."/>
            <person name="Liu J."/>
            <person name="Liu M."/>
            <person name="Mace W."/>
            <person name="Machado C."/>
            <person name="Nagabhyru P."/>
            <person name="Pan J."/>
            <person name="Schmid J."/>
            <person name="Sugawara K."/>
            <person name="Steiner U."/>
            <person name="Takach J.E."/>
            <person name="Tanaka E."/>
            <person name="Webb J.S."/>
            <person name="Wilson E.V."/>
            <person name="Wiseman J.L."/>
            <person name="Yoshida R."/>
            <person name="Zeng Z."/>
        </authorList>
    </citation>
    <scope>NUCLEOTIDE SEQUENCE [LARGE SCALE GENOMIC DNA]</scope>
    <source>
        <strain evidence="2 3">20.1</strain>
    </source>
</reference>
<dbReference type="EMBL" id="CAGA01000059">
    <property type="protein sequence ID" value="CCE33470.1"/>
    <property type="molecule type" value="Genomic_DNA"/>
</dbReference>
<dbReference type="AlphaFoldDB" id="M1WB88"/>
<evidence type="ECO:0000313" key="3">
    <source>
        <dbReference type="Proteomes" id="UP000016801"/>
    </source>
</evidence>
<dbReference type="PhylomeDB" id="M1WB88"/>
<dbReference type="GO" id="GO:0005739">
    <property type="term" value="C:mitochondrion"/>
    <property type="evidence" value="ECO:0007669"/>
    <property type="project" value="TreeGrafter"/>
</dbReference>
<dbReference type="InterPro" id="IPR036291">
    <property type="entry name" value="NAD(P)-bd_dom_sf"/>
</dbReference>
<organism evidence="2 3">
    <name type="scientific">Claviceps purpurea (strain 20.1)</name>
    <name type="common">Ergot fungus</name>
    <name type="synonym">Sphacelia segetum</name>
    <dbReference type="NCBI Taxonomy" id="1111077"/>
    <lineage>
        <taxon>Eukaryota</taxon>
        <taxon>Fungi</taxon>
        <taxon>Dikarya</taxon>
        <taxon>Ascomycota</taxon>
        <taxon>Pezizomycotina</taxon>
        <taxon>Sordariomycetes</taxon>
        <taxon>Hypocreomycetidae</taxon>
        <taxon>Hypocreales</taxon>
        <taxon>Clavicipitaceae</taxon>
        <taxon>Claviceps</taxon>
    </lineage>
</organism>
<dbReference type="Proteomes" id="UP000016801">
    <property type="component" value="Unassembled WGS sequence"/>
</dbReference>
<feature type="domain" description="Enoyl reductase (ER)" evidence="1">
    <location>
        <begin position="15"/>
        <end position="337"/>
    </location>
</feature>
<accession>M1WB88</accession>
<dbReference type="GO" id="GO:0016491">
    <property type="term" value="F:oxidoreductase activity"/>
    <property type="evidence" value="ECO:0007669"/>
    <property type="project" value="InterPro"/>
</dbReference>
<dbReference type="CDD" id="cd05289">
    <property type="entry name" value="MDR_like_2"/>
    <property type="match status" value="1"/>
</dbReference>
<dbReference type="STRING" id="1111077.M1WB88"/>
<dbReference type="Gene3D" id="3.40.50.720">
    <property type="entry name" value="NAD(P)-binding Rossmann-like Domain"/>
    <property type="match status" value="1"/>
</dbReference>
<dbReference type="Gene3D" id="3.90.180.10">
    <property type="entry name" value="Medium-chain alcohol dehydrogenases, catalytic domain"/>
    <property type="match status" value="1"/>
</dbReference>
<dbReference type="Pfam" id="PF13602">
    <property type="entry name" value="ADH_zinc_N_2"/>
    <property type="match status" value="1"/>
</dbReference>
<dbReference type="InterPro" id="IPR050700">
    <property type="entry name" value="YIM1/Zinc_Alcohol_DH_Fams"/>
</dbReference>
<dbReference type="OrthoDB" id="3509362at2759"/>
<dbReference type="HOGENOM" id="CLU_026673_3_3_1"/>
<dbReference type="VEuPathDB" id="FungiDB:CPUR_07395"/>
<dbReference type="eggNOG" id="KOG1198">
    <property type="taxonomic scope" value="Eukaryota"/>
</dbReference>
<dbReference type="SUPFAM" id="SSF50129">
    <property type="entry name" value="GroES-like"/>
    <property type="match status" value="1"/>
</dbReference>
<gene>
    <name evidence="2" type="ORF">CPUR_07395</name>
</gene>
<protein>
    <recommendedName>
        <fullName evidence="1">Enoyl reductase (ER) domain-containing protein</fullName>
    </recommendedName>
</protein>
<dbReference type="InterPro" id="IPR013154">
    <property type="entry name" value="ADH-like_N"/>
</dbReference>
<evidence type="ECO:0000313" key="2">
    <source>
        <dbReference type="EMBL" id="CCE33470.1"/>
    </source>
</evidence>
<dbReference type="SUPFAM" id="SSF51735">
    <property type="entry name" value="NAD(P)-binding Rossmann-fold domains"/>
    <property type="match status" value="1"/>
</dbReference>
<dbReference type="Pfam" id="PF08240">
    <property type="entry name" value="ADH_N"/>
    <property type="match status" value="1"/>
</dbReference>